<sequence length="87" mass="9645">MLKTILNALRNEPIRVRIYGLTVLVAGYLHERGLIDLVDVRFAGAAALIIFGAETARRKVIPTRKLDSDLLAARNRPEPVDPALLQD</sequence>
<comment type="caution">
    <text evidence="1">The sequence shown here is derived from an EMBL/GenBank/DDBJ whole genome shotgun (WGS) entry which is preliminary data.</text>
</comment>
<reference evidence="1 2" key="1">
    <citation type="submission" date="2018-11" db="EMBL/GenBank/DDBJ databases">
        <authorList>
            <person name="Li F."/>
        </authorList>
    </citation>
    <scope>NUCLEOTIDE SEQUENCE [LARGE SCALE GENOMIC DNA]</scope>
    <source>
        <strain evidence="1 2">Gsoil 097</strain>
    </source>
</reference>
<dbReference type="EMBL" id="RJSE01000001">
    <property type="protein sequence ID" value="RNL66227.1"/>
    <property type="molecule type" value="Genomic_DNA"/>
</dbReference>
<organism evidence="1 2">
    <name type="scientific">Nocardioides marmoriginsengisoli</name>
    <dbReference type="NCBI Taxonomy" id="661483"/>
    <lineage>
        <taxon>Bacteria</taxon>
        <taxon>Bacillati</taxon>
        <taxon>Actinomycetota</taxon>
        <taxon>Actinomycetes</taxon>
        <taxon>Propionibacteriales</taxon>
        <taxon>Nocardioidaceae</taxon>
        <taxon>Nocardioides</taxon>
    </lineage>
</organism>
<accession>A0A3N0CRZ3</accession>
<evidence type="ECO:0000313" key="1">
    <source>
        <dbReference type="EMBL" id="RNL66227.1"/>
    </source>
</evidence>
<gene>
    <name evidence="1" type="ORF">EFK50_00965</name>
</gene>
<dbReference type="RefSeq" id="WP_123225672.1">
    <property type="nucleotide sequence ID" value="NZ_RJSE01000001.1"/>
</dbReference>
<dbReference type="AlphaFoldDB" id="A0A3N0CRZ3"/>
<name>A0A3N0CRZ3_9ACTN</name>
<dbReference type="Proteomes" id="UP000267128">
    <property type="component" value="Unassembled WGS sequence"/>
</dbReference>
<keyword evidence="2" id="KW-1185">Reference proteome</keyword>
<evidence type="ECO:0000313" key="2">
    <source>
        <dbReference type="Proteomes" id="UP000267128"/>
    </source>
</evidence>
<protein>
    <submittedName>
        <fullName evidence="1">Uncharacterized protein</fullName>
    </submittedName>
</protein>
<proteinExistence type="predicted"/>